<dbReference type="EMBL" id="JABEYC010000111">
    <property type="protein sequence ID" value="KAF4982546.1"/>
    <property type="molecule type" value="Genomic_DNA"/>
</dbReference>
<feature type="region of interest" description="Disordered" evidence="1">
    <location>
        <begin position="1"/>
        <end position="52"/>
    </location>
</feature>
<name>A0A8H4XPH8_9HYPO</name>
<feature type="compositionally biased region" description="Basic and acidic residues" evidence="1">
    <location>
        <begin position="21"/>
        <end position="33"/>
    </location>
</feature>
<reference evidence="2" key="2">
    <citation type="submission" date="2020-05" db="EMBL/GenBank/DDBJ databases">
        <authorList>
            <person name="Kim H.-S."/>
            <person name="Proctor R.H."/>
            <person name="Brown D.W."/>
        </authorList>
    </citation>
    <scope>NUCLEOTIDE SEQUENCE</scope>
    <source>
        <strain evidence="2">NRRL 22465</strain>
    </source>
</reference>
<sequence length="122" mass="13076">MSWVPQKQGEESATISTEGPRLSRTEAAAKTESNESAAGNGPKGSRSAGDGRVLANMMDGWINCLTWGTDDGQKTARREHSDLEIGSQDKITQMMVCEKDEDDGGGTRKTMRGTDHGRESGS</sequence>
<accession>A0A8H4XPH8</accession>
<comment type="caution">
    <text evidence="2">The sequence shown here is derived from an EMBL/GenBank/DDBJ whole genome shotgun (WGS) entry which is preliminary data.</text>
</comment>
<feature type="region of interest" description="Disordered" evidence="1">
    <location>
        <begin position="98"/>
        <end position="122"/>
    </location>
</feature>
<proteinExistence type="predicted"/>
<dbReference type="Proteomes" id="UP000635477">
    <property type="component" value="Unassembled WGS sequence"/>
</dbReference>
<evidence type="ECO:0000256" key="1">
    <source>
        <dbReference type="SAM" id="MobiDB-lite"/>
    </source>
</evidence>
<dbReference type="AlphaFoldDB" id="A0A8H4XPH8"/>
<evidence type="ECO:0000313" key="3">
    <source>
        <dbReference type="Proteomes" id="UP000635477"/>
    </source>
</evidence>
<organism evidence="2 3">
    <name type="scientific">Fusarium zealandicum</name>
    <dbReference type="NCBI Taxonomy" id="1053134"/>
    <lineage>
        <taxon>Eukaryota</taxon>
        <taxon>Fungi</taxon>
        <taxon>Dikarya</taxon>
        <taxon>Ascomycota</taxon>
        <taxon>Pezizomycotina</taxon>
        <taxon>Sordariomycetes</taxon>
        <taxon>Hypocreomycetidae</taxon>
        <taxon>Hypocreales</taxon>
        <taxon>Nectriaceae</taxon>
        <taxon>Fusarium</taxon>
        <taxon>Fusarium staphyleae species complex</taxon>
    </lineage>
</organism>
<keyword evidence="3" id="KW-1185">Reference proteome</keyword>
<feature type="compositionally biased region" description="Basic and acidic residues" evidence="1">
    <location>
        <begin position="112"/>
        <end position="122"/>
    </location>
</feature>
<gene>
    <name evidence="2" type="ORF">FZEAL_1856</name>
</gene>
<evidence type="ECO:0000313" key="2">
    <source>
        <dbReference type="EMBL" id="KAF4982546.1"/>
    </source>
</evidence>
<protein>
    <submittedName>
        <fullName evidence="2">Uncharacterized protein</fullName>
    </submittedName>
</protein>
<reference evidence="2" key="1">
    <citation type="journal article" date="2020" name="BMC Genomics">
        <title>Correction to: Identification and distribution of gene clusters required for synthesis of sphingolipid metabolism inhibitors in diverse species of the filamentous fungus Fusarium.</title>
        <authorList>
            <person name="Kim H.S."/>
            <person name="Lohmar J.M."/>
            <person name="Busman M."/>
            <person name="Brown D.W."/>
            <person name="Naumann T.A."/>
            <person name="Divon H.H."/>
            <person name="Lysoe E."/>
            <person name="Uhlig S."/>
            <person name="Proctor R.H."/>
        </authorList>
    </citation>
    <scope>NUCLEOTIDE SEQUENCE</scope>
    <source>
        <strain evidence="2">NRRL 22465</strain>
    </source>
</reference>